<dbReference type="OrthoDB" id="273340at2759"/>
<protein>
    <submittedName>
        <fullName evidence="11">Nucleolar protein 10 isoform X1</fullName>
    </submittedName>
    <submittedName>
        <fullName evidence="12">Nucleolar protein 10 isoform X2</fullName>
    </submittedName>
</protein>
<evidence type="ECO:0000313" key="11">
    <source>
        <dbReference type="RefSeq" id="XP_022971181.1"/>
    </source>
</evidence>
<evidence type="ECO:0000256" key="4">
    <source>
        <dbReference type="ARBA" id="ARBA00022737"/>
    </source>
</evidence>
<dbReference type="Pfam" id="PF23098">
    <property type="entry name" value="Beta-prop_NOL10_N"/>
    <property type="match status" value="1"/>
</dbReference>
<evidence type="ECO:0000313" key="10">
    <source>
        <dbReference type="Proteomes" id="UP000504608"/>
    </source>
</evidence>
<evidence type="ECO:0000259" key="7">
    <source>
        <dbReference type="Pfam" id="PF08159"/>
    </source>
</evidence>
<dbReference type="AlphaFoldDB" id="A0A6J1I2M0"/>
<keyword evidence="4" id="KW-0677">Repeat</keyword>
<accession>A0A6J1I2M0</accession>
<dbReference type="InterPro" id="IPR056551">
    <property type="entry name" value="Beta-prop_NOL10_N"/>
</dbReference>
<keyword evidence="5" id="KW-0539">Nucleus</keyword>
<dbReference type="InterPro" id="IPR040382">
    <property type="entry name" value="NOL10/Enp2"/>
</dbReference>
<dbReference type="InterPro" id="IPR012580">
    <property type="entry name" value="NUC153"/>
</dbReference>
<evidence type="ECO:0000259" key="9">
    <source>
        <dbReference type="Pfam" id="PF23098"/>
    </source>
</evidence>
<dbReference type="Pfam" id="PF23097">
    <property type="entry name" value="NOL10_2nd"/>
    <property type="match status" value="1"/>
</dbReference>
<proteinExistence type="inferred from homology"/>
<evidence type="ECO:0000256" key="5">
    <source>
        <dbReference type="ARBA" id="ARBA00023242"/>
    </source>
</evidence>
<feature type="domain" description="Nucleolar protein 10-like N-terminal" evidence="9">
    <location>
        <begin position="14"/>
        <end position="376"/>
    </location>
</feature>
<evidence type="ECO:0000256" key="1">
    <source>
        <dbReference type="ARBA" id="ARBA00004604"/>
    </source>
</evidence>
<evidence type="ECO:0000259" key="8">
    <source>
        <dbReference type="Pfam" id="PF23097"/>
    </source>
</evidence>
<dbReference type="GO" id="GO:0000462">
    <property type="term" value="P:maturation of SSU-rRNA from tricistronic rRNA transcript (SSU-rRNA, 5.8S rRNA, LSU-rRNA)"/>
    <property type="evidence" value="ECO:0007669"/>
    <property type="project" value="TreeGrafter"/>
</dbReference>
<dbReference type="PANTHER" id="PTHR14927:SF0">
    <property type="entry name" value="NUCLEOLAR PROTEIN 10"/>
    <property type="match status" value="1"/>
</dbReference>
<dbReference type="Pfam" id="PF08159">
    <property type="entry name" value="NUC153"/>
    <property type="match status" value="1"/>
</dbReference>
<dbReference type="Gene3D" id="2.130.10.10">
    <property type="entry name" value="YVTN repeat-like/Quinoprotein amine dehydrogenase"/>
    <property type="match status" value="1"/>
</dbReference>
<dbReference type="SUPFAM" id="SSF50978">
    <property type="entry name" value="WD40 repeat-like"/>
    <property type="match status" value="1"/>
</dbReference>
<dbReference type="InterPro" id="IPR036322">
    <property type="entry name" value="WD40_repeat_dom_sf"/>
</dbReference>
<evidence type="ECO:0000256" key="2">
    <source>
        <dbReference type="ARBA" id="ARBA00005264"/>
    </source>
</evidence>
<sequence>MAYEGGNLKSTSINGVKLYTVASQQRSLATWINPKKLRALRKDKDYTSRVDLIQDLRFDIASSKIKATPDGEFLIASGIYPPQVKVYELRELSLKFKRHFDSEIIDFQILDDDYSKLAFMCADRSIVLHAKYGKHHTLRIPRMGRNIEYDNWSADLLCAASSPDVYRISLQRGQFLPPLNTESPAINVVSRSKLHGIVACGGVDGAVECFDTRTKLSSIGRIDAIAPAGDKDQEVTALAFDDIGGFQMAVGSSSGKILIYDLRSSDPIRIKDHMYDSPILNIKWHSTLNSEKPKMITTDKHIVRIWDPDTGEGMTSIEPTLGPINDTCVFKDSGLMLLALNSSQIPSYFLPALGPAPKWCSYLENLTEELEEGAETTIYDDFKFLTKEELERLNLTNLIGTNLLRAYLHGFFIDYRLYKKAKSLADPFAYDAYIEQRKKEKLDEERANRITVKRKLPKVNRRLANQILEEEEAETEKKDEEDVNKAKKASKKKKGLSSEIFQDERFANMFKNENFEINELSPEYLALHPVASTKQPSLVEEHFEPVLEDSEQSLSNSDASVESEFEDEPSRDKHKKARAPKLYEVKDEKHAEAFWNSVSLAKEERLTMEERIAAMGDNKLDSGILNEVKLGPGGSREISFKPRSSAKYMEDDDDESPRKKNRSAEFSGPKANKSGSRSGMRHGSSRGGNNRGRGRGRGRRGRR</sequence>
<dbReference type="InterPro" id="IPR056550">
    <property type="entry name" value="NOL10_2nd"/>
</dbReference>
<dbReference type="PANTHER" id="PTHR14927">
    <property type="entry name" value="NUCLEOLAR PROTEIN 10"/>
    <property type="match status" value="1"/>
</dbReference>
<evidence type="ECO:0000256" key="3">
    <source>
        <dbReference type="ARBA" id="ARBA00022574"/>
    </source>
</evidence>
<evidence type="ECO:0000256" key="6">
    <source>
        <dbReference type="SAM" id="MobiDB-lite"/>
    </source>
</evidence>
<keyword evidence="10" id="KW-1185">Reference proteome</keyword>
<dbReference type="GO" id="GO:0030686">
    <property type="term" value="C:90S preribosome"/>
    <property type="evidence" value="ECO:0007669"/>
    <property type="project" value="TreeGrafter"/>
</dbReference>
<comment type="similarity">
    <text evidence="2">Belongs to the WD repeat NOL10/ENP2 family.</text>
</comment>
<dbReference type="RefSeq" id="XP_022971182.1">
    <property type="nucleotide sequence ID" value="XM_023115414.1"/>
</dbReference>
<dbReference type="KEGG" id="cmax:111469983"/>
<organism evidence="10 11">
    <name type="scientific">Cucurbita maxima</name>
    <name type="common">Pumpkin</name>
    <name type="synonym">Winter squash</name>
    <dbReference type="NCBI Taxonomy" id="3661"/>
    <lineage>
        <taxon>Eukaryota</taxon>
        <taxon>Viridiplantae</taxon>
        <taxon>Streptophyta</taxon>
        <taxon>Embryophyta</taxon>
        <taxon>Tracheophyta</taxon>
        <taxon>Spermatophyta</taxon>
        <taxon>Magnoliopsida</taxon>
        <taxon>eudicotyledons</taxon>
        <taxon>Gunneridae</taxon>
        <taxon>Pentapetalae</taxon>
        <taxon>rosids</taxon>
        <taxon>fabids</taxon>
        <taxon>Cucurbitales</taxon>
        <taxon>Cucurbitaceae</taxon>
        <taxon>Cucurbiteae</taxon>
        <taxon>Cucurbita</taxon>
    </lineage>
</organism>
<dbReference type="GeneID" id="111469983"/>
<feature type="region of interest" description="Disordered" evidence="6">
    <location>
        <begin position="546"/>
        <end position="581"/>
    </location>
</feature>
<feature type="region of interest" description="Disordered" evidence="6">
    <location>
        <begin position="615"/>
        <end position="703"/>
    </location>
</feature>
<dbReference type="FunFam" id="2.130.10.10:FF:000814">
    <property type="entry name" value="Embryo sac development arrest 7"/>
    <property type="match status" value="1"/>
</dbReference>
<keyword evidence="3" id="KW-0853">WD repeat</keyword>
<evidence type="ECO:0000313" key="12">
    <source>
        <dbReference type="RefSeq" id="XP_022971182.1"/>
    </source>
</evidence>
<comment type="subcellular location">
    <subcellularLocation>
        <location evidence="1">Nucleus</location>
        <location evidence="1">Nucleolus</location>
    </subcellularLocation>
</comment>
<dbReference type="GO" id="GO:0032040">
    <property type="term" value="C:small-subunit processome"/>
    <property type="evidence" value="ECO:0007669"/>
    <property type="project" value="TreeGrafter"/>
</dbReference>
<dbReference type="InterPro" id="IPR015943">
    <property type="entry name" value="WD40/YVTN_repeat-like_dom_sf"/>
</dbReference>
<dbReference type="Proteomes" id="UP000504608">
    <property type="component" value="Unplaced"/>
</dbReference>
<gene>
    <name evidence="11 12" type="primary">LOC111469983</name>
</gene>
<reference evidence="11 12" key="1">
    <citation type="submission" date="2025-04" db="UniProtKB">
        <authorList>
            <consortium name="RefSeq"/>
        </authorList>
    </citation>
    <scope>IDENTIFICATION</scope>
    <source>
        <tissue evidence="11 12">Young leaves</tissue>
    </source>
</reference>
<feature type="domain" description="Nucleolar protein 10-like second" evidence="8">
    <location>
        <begin position="378"/>
        <end position="426"/>
    </location>
</feature>
<name>A0A6J1I2M0_CUCMA</name>
<dbReference type="RefSeq" id="XP_022971181.1">
    <property type="nucleotide sequence ID" value="XM_023115413.1"/>
</dbReference>
<feature type="compositionally biased region" description="Basic residues" evidence="6">
    <location>
        <begin position="692"/>
        <end position="703"/>
    </location>
</feature>
<feature type="domain" description="NUC153" evidence="7">
    <location>
        <begin position="503"/>
        <end position="530"/>
    </location>
</feature>